<evidence type="ECO:0000256" key="3">
    <source>
        <dbReference type="ARBA" id="ARBA00013531"/>
    </source>
</evidence>
<feature type="transmembrane region" description="Helical" evidence="19">
    <location>
        <begin position="289"/>
        <end position="309"/>
    </location>
</feature>
<gene>
    <name evidence="22" type="primary">CYTB</name>
</gene>
<feature type="binding site" description="axial binding residue" evidence="18">
    <location>
        <position position="197"/>
    </location>
    <ligand>
        <name>heme b</name>
        <dbReference type="ChEBI" id="CHEBI:60344"/>
        <label>b566</label>
    </ligand>
    <ligandPart>
        <name>Fe</name>
        <dbReference type="ChEBI" id="CHEBI:18248"/>
    </ligandPart>
</feature>
<evidence type="ECO:0000256" key="5">
    <source>
        <dbReference type="ARBA" id="ARBA00022617"/>
    </source>
</evidence>
<dbReference type="GO" id="GO:0046872">
    <property type="term" value="F:metal ion binding"/>
    <property type="evidence" value="ECO:0007669"/>
    <property type="project" value="UniProtKB-UniRule"/>
</dbReference>
<keyword evidence="9" id="KW-0999">Mitochondrion inner membrane</keyword>
<feature type="binding site" description="axial binding residue" evidence="18">
    <location>
        <position position="183"/>
    </location>
    <ligand>
        <name>heme b</name>
        <dbReference type="ChEBI" id="CHEBI:60344"/>
        <label>b562</label>
    </ligand>
    <ligandPart>
        <name>Fe</name>
        <dbReference type="ChEBI" id="CHEBI:18248"/>
    </ligandPart>
</feature>
<evidence type="ECO:0000256" key="16">
    <source>
        <dbReference type="ARBA" id="ARBA00061233"/>
    </source>
</evidence>
<feature type="transmembrane region" description="Helical" evidence="19">
    <location>
        <begin position="230"/>
        <end position="251"/>
    </location>
</feature>
<dbReference type="InterPro" id="IPR005797">
    <property type="entry name" value="Cyt_b/b6_N"/>
</dbReference>
<protein>
    <recommendedName>
        <fullName evidence="3 19">Cytochrome b</fullName>
    </recommendedName>
</protein>
<evidence type="ECO:0000256" key="15">
    <source>
        <dbReference type="ARBA" id="ARBA00023136"/>
    </source>
</evidence>
<keyword evidence="4 19" id="KW-0813">Transport</keyword>
<reference evidence="22" key="1">
    <citation type="journal article" date="2022" name="Org. Divers. Evol.">
        <title>Historical biogeography highlights the role of Miocene landscape changes on the diversification of a clade of Amazonian tree frogs.</title>
        <authorList>
            <person name="Ortiz D.A."/>
            <person name="Hoskin C.J."/>
            <person name="Werneck F.P."/>
            <person name="Rejaud A."/>
            <person name="Manzi S."/>
            <person name="Ron S.R."/>
            <person name="Fouquet A."/>
        </authorList>
    </citation>
    <scope>NUCLEOTIDE SEQUENCE</scope>
</reference>
<keyword evidence="6 19" id="KW-0679">Respiratory chain</keyword>
<dbReference type="GO" id="GO:0006122">
    <property type="term" value="P:mitochondrial electron transport, ubiquinol to cytochrome c"/>
    <property type="evidence" value="ECO:0007669"/>
    <property type="project" value="TreeGrafter"/>
</dbReference>
<evidence type="ECO:0000259" key="21">
    <source>
        <dbReference type="PROSITE" id="PS51003"/>
    </source>
</evidence>
<evidence type="ECO:0000256" key="4">
    <source>
        <dbReference type="ARBA" id="ARBA00022448"/>
    </source>
</evidence>
<dbReference type="InterPro" id="IPR005798">
    <property type="entry name" value="Cyt_b/b6_C"/>
</dbReference>
<dbReference type="GO" id="GO:0045275">
    <property type="term" value="C:respiratory chain complex III"/>
    <property type="evidence" value="ECO:0007669"/>
    <property type="project" value="InterPro"/>
</dbReference>
<dbReference type="PIRSF" id="PIRSF038885">
    <property type="entry name" value="COB"/>
    <property type="match status" value="1"/>
</dbReference>
<keyword evidence="14 19" id="KW-0496">Mitochondrion</keyword>
<evidence type="ECO:0000256" key="2">
    <source>
        <dbReference type="ARBA" id="ARBA00004448"/>
    </source>
</evidence>
<accession>A0A9E8S854</accession>
<evidence type="ECO:0000256" key="7">
    <source>
        <dbReference type="ARBA" id="ARBA00022692"/>
    </source>
</evidence>
<feature type="transmembrane region" description="Helical" evidence="19">
    <location>
        <begin position="78"/>
        <end position="99"/>
    </location>
</feature>
<feature type="domain" description="Cytochrome b/b6 C-terminal region profile" evidence="21">
    <location>
        <begin position="211"/>
        <end position="381"/>
    </location>
</feature>
<dbReference type="PANTHER" id="PTHR19271:SF16">
    <property type="entry name" value="CYTOCHROME B"/>
    <property type="match status" value="1"/>
</dbReference>
<evidence type="ECO:0000256" key="19">
    <source>
        <dbReference type="RuleBase" id="RU362117"/>
    </source>
</evidence>
<keyword evidence="8 18" id="KW-0479">Metal-binding</keyword>
<feature type="domain" description="Cytochrome b/b6 N-terminal region profile" evidence="20">
    <location>
        <begin position="1"/>
        <end position="210"/>
    </location>
</feature>
<keyword evidence="15 19" id="KW-0472">Membrane</keyword>
<name>A0A9E8S854_9NEOB</name>
<evidence type="ECO:0000256" key="1">
    <source>
        <dbReference type="ARBA" id="ARBA00002566"/>
    </source>
</evidence>
<comment type="cofactor">
    <cofactor evidence="18">
        <name>heme</name>
        <dbReference type="ChEBI" id="CHEBI:30413"/>
    </cofactor>
    <text evidence="18">Binds 2 heme groups non-covalently.</text>
</comment>
<feature type="transmembrane region" description="Helical" evidence="19">
    <location>
        <begin position="179"/>
        <end position="201"/>
    </location>
</feature>
<keyword evidence="11 19" id="KW-1133">Transmembrane helix</keyword>
<geneLocation type="mitochondrion" evidence="22"/>
<dbReference type="InterPro" id="IPR048260">
    <property type="entry name" value="Cytochrome_b_C_euk/bac"/>
</dbReference>
<feature type="transmembrane region" description="Helical" evidence="19">
    <location>
        <begin position="321"/>
        <end position="341"/>
    </location>
</feature>
<evidence type="ECO:0000256" key="6">
    <source>
        <dbReference type="ARBA" id="ARBA00022660"/>
    </source>
</evidence>
<dbReference type="InterPro" id="IPR030689">
    <property type="entry name" value="Cytochrome_b"/>
</dbReference>
<feature type="transmembrane region" description="Helical" evidence="19">
    <location>
        <begin position="114"/>
        <end position="134"/>
    </location>
</feature>
<evidence type="ECO:0000256" key="12">
    <source>
        <dbReference type="ARBA" id="ARBA00023004"/>
    </source>
</evidence>
<keyword evidence="13" id="KW-0830">Ubiquinone</keyword>
<dbReference type="PROSITE" id="PS51002">
    <property type="entry name" value="CYTB_NTER"/>
    <property type="match status" value="1"/>
</dbReference>
<dbReference type="Gene3D" id="1.20.810.10">
    <property type="entry name" value="Cytochrome Bc1 Complex, Chain C"/>
    <property type="match status" value="1"/>
</dbReference>
<evidence type="ECO:0000259" key="20">
    <source>
        <dbReference type="PROSITE" id="PS51002"/>
    </source>
</evidence>
<evidence type="ECO:0000256" key="8">
    <source>
        <dbReference type="ARBA" id="ARBA00022723"/>
    </source>
</evidence>
<feature type="binding site" description="axial binding residue" evidence="18">
    <location>
        <position position="84"/>
    </location>
    <ligand>
        <name>heme b</name>
        <dbReference type="ChEBI" id="CHEBI:60344"/>
        <label>b562</label>
    </ligand>
    <ligandPart>
        <name>Fe</name>
        <dbReference type="ChEBI" id="CHEBI:18248"/>
    </ligandPart>
</feature>
<feature type="transmembrane region" description="Helical" evidence="19">
    <location>
        <begin position="31"/>
        <end position="57"/>
    </location>
</feature>
<evidence type="ECO:0000256" key="10">
    <source>
        <dbReference type="ARBA" id="ARBA00022982"/>
    </source>
</evidence>
<comment type="function">
    <text evidence="1 19">Component of the ubiquinol-cytochrome c reductase complex (complex III or cytochrome b-c1 complex) that is part of the mitochondrial respiratory chain. The b-c1 complex mediates electron transfer from ubiquinol to cytochrome c. Contributes to the generation of a proton gradient across the mitochondrial membrane that is then used for ATP synthesis.</text>
</comment>
<dbReference type="Pfam" id="PF00032">
    <property type="entry name" value="Cytochrom_B_C"/>
    <property type="match status" value="1"/>
</dbReference>
<comment type="cofactor">
    <cofactor evidence="19">
        <name>heme b</name>
        <dbReference type="ChEBI" id="CHEBI:60344"/>
    </cofactor>
    <text evidence="19">Binds 2 heme groups non-covalently.</text>
</comment>
<evidence type="ECO:0000256" key="18">
    <source>
        <dbReference type="PIRSR" id="PIRSR038885-2"/>
    </source>
</evidence>
<feature type="transmembrane region" description="Helical" evidence="19">
    <location>
        <begin position="347"/>
        <end position="373"/>
    </location>
</feature>
<dbReference type="InterPro" id="IPR027387">
    <property type="entry name" value="Cytb/b6-like_sf"/>
</dbReference>
<feature type="binding site" description="axial binding residue" evidence="18">
    <location>
        <position position="98"/>
    </location>
    <ligand>
        <name>heme b</name>
        <dbReference type="ChEBI" id="CHEBI:60344"/>
        <label>b566</label>
    </ligand>
    <ligandPart>
        <name>Fe</name>
        <dbReference type="ChEBI" id="CHEBI:18248"/>
    </ligandPart>
</feature>
<dbReference type="CDD" id="cd00290">
    <property type="entry name" value="cytochrome_b_C"/>
    <property type="match status" value="1"/>
</dbReference>
<evidence type="ECO:0000256" key="14">
    <source>
        <dbReference type="ARBA" id="ARBA00023128"/>
    </source>
</evidence>
<dbReference type="AlphaFoldDB" id="A0A9E8S854"/>
<dbReference type="InterPro" id="IPR016174">
    <property type="entry name" value="Di-haem_cyt_TM"/>
</dbReference>
<dbReference type="GO" id="GO:0005743">
    <property type="term" value="C:mitochondrial inner membrane"/>
    <property type="evidence" value="ECO:0007669"/>
    <property type="project" value="UniProtKB-SubCell"/>
</dbReference>
<dbReference type="SUPFAM" id="SSF81342">
    <property type="entry name" value="Transmembrane di-heme cytochromes"/>
    <property type="match status" value="1"/>
</dbReference>
<dbReference type="FunFam" id="1.20.810.10:FF:000002">
    <property type="entry name" value="Cytochrome b"/>
    <property type="match status" value="1"/>
</dbReference>
<keyword evidence="5 18" id="KW-0349">Heme</keyword>
<keyword evidence="10 19" id="KW-0249">Electron transport</keyword>
<dbReference type="InterPro" id="IPR048259">
    <property type="entry name" value="Cytochrome_b_N_euk/bac"/>
</dbReference>
<comment type="subcellular location">
    <subcellularLocation>
        <location evidence="2">Mitochondrion inner membrane</location>
        <topology evidence="2">Multi-pass membrane protein</topology>
    </subcellularLocation>
</comment>
<feature type="transmembrane region" description="Helical" evidence="19">
    <location>
        <begin position="141"/>
        <end position="159"/>
    </location>
</feature>
<dbReference type="PANTHER" id="PTHR19271">
    <property type="entry name" value="CYTOCHROME B"/>
    <property type="match status" value="1"/>
</dbReference>
<dbReference type="EMBL" id="OP572191">
    <property type="protein sequence ID" value="WAB70176.1"/>
    <property type="molecule type" value="Genomic_DNA"/>
</dbReference>
<organism evidence="22">
    <name type="scientific">Osteocephalus aff. taurinus DO-2022</name>
    <dbReference type="NCBI Taxonomy" id="2999131"/>
    <lineage>
        <taxon>Eukaryota</taxon>
        <taxon>Metazoa</taxon>
        <taxon>Chordata</taxon>
        <taxon>Craniata</taxon>
        <taxon>Vertebrata</taxon>
        <taxon>Euteleostomi</taxon>
        <taxon>Amphibia</taxon>
        <taxon>Batrachia</taxon>
        <taxon>Anura</taxon>
        <taxon>Neobatrachia</taxon>
        <taxon>Hyloidea</taxon>
        <taxon>Hylidae</taxon>
        <taxon>Hylinae</taxon>
        <taxon>Lophiohylini</taxon>
        <taxon>Osteocephalus</taxon>
    </lineage>
</organism>
<comment type="similarity">
    <text evidence="16 19">Belongs to the cytochrome b family.</text>
</comment>
<dbReference type="GO" id="GO:0016491">
    <property type="term" value="F:oxidoreductase activity"/>
    <property type="evidence" value="ECO:0007669"/>
    <property type="project" value="UniProtKB-UniRule"/>
</dbReference>
<proteinExistence type="inferred from homology"/>
<sequence>MAPIIRKTHPLLKIVNNSFIDLPAPANLSAWWNFGSLLGVCLIAQIATGLFLAMHYTADTSMAFSSVAHICRDVNNGWLLRNLHANGASFFFICIYFHIGRGMYYGSFLFKETWNIGVILLFLVMATAFVGYVLPWGQMSFWGATVITNLLSAAPYIGTDLVQWIWGGFSVDNATLTRFFTFHFILPFIIAGASMIHLLFLHQTGSSNPTGLNSNPDKVPFHAYYSYKDLFGFAIMLAALATLSTFAPNILGDPDNFTPANPLVTPPHIKPEWYFLFAYAILRSIPNKLGGVLALLFSIMILFLIPILHTSHQRTLAFRPFAKLLFWTLVANAMILTWIGGQPVEDPYIIIGQMASVIYFVIFIMLIPALGLWENELTRFSF</sequence>
<evidence type="ECO:0000256" key="11">
    <source>
        <dbReference type="ARBA" id="ARBA00022989"/>
    </source>
</evidence>
<keyword evidence="7 19" id="KW-0812">Transmembrane</keyword>
<dbReference type="InterPro" id="IPR036150">
    <property type="entry name" value="Cyt_b/b6_C_sf"/>
</dbReference>
<dbReference type="CDD" id="cd00284">
    <property type="entry name" value="Cytochrome_b_N"/>
    <property type="match status" value="1"/>
</dbReference>
<dbReference type="SUPFAM" id="SSF81648">
    <property type="entry name" value="a domain/subunit of cytochrome bc1 complex (Ubiquinol-cytochrome c reductase)"/>
    <property type="match status" value="1"/>
</dbReference>
<evidence type="ECO:0000256" key="9">
    <source>
        <dbReference type="ARBA" id="ARBA00022792"/>
    </source>
</evidence>
<dbReference type="GO" id="GO:0008121">
    <property type="term" value="F:quinol-cytochrome-c reductase activity"/>
    <property type="evidence" value="ECO:0007669"/>
    <property type="project" value="InterPro"/>
</dbReference>
<evidence type="ECO:0000256" key="13">
    <source>
        <dbReference type="ARBA" id="ARBA00023075"/>
    </source>
</evidence>
<feature type="binding site" evidence="17">
    <location>
        <position position="202"/>
    </location>
    <ligand>
        <name>a ubiquinone</name>
        <dbReference type="ChEBI" id="CHEBI:16389"/>
    </ligand>
</feature>
<dbReference type="PROSITE" id="PS51003">
    <property type="entry name" value="CYTB_CTER"/>
    <property type="match status" value="1"/>
</dbReference>
<evidence type="ECO:0000313" key="22">
    <source>
        <dbReference type="EMBL" id="WAB70176.1"/>
    </source>
</evidence>
<dbReference type="Pfam" id="PF00033">
    <property type="entry name" value="Cytochrome_B"/>
    <property type="match status" value="1"/>
</dbReference>
<evidence type="ECO:0000256" key="17">
    <source>
        <dbReference type="PIRSR" id="PIRSR038885-1"/>
    </source>
</evidence>
<keyword evidence="12 18" id="KW-0408">Iron</keyword>